<organism evidence="2 3">
    <name type="scientific">Holothuria leucospilota</name>
    <name type="common">Black long sea cucumber</name>
    <name type="synonym">Mertensiothuria leucospilota</name>
    <dbReference type="NCBI Taxonomy" id="206669"/>
    <lineage>
        <taxon>Eukaryota</taxon>
        <taxon>Metazoa</taxon>
        <taxon>Echinodermata</taxon>
        <taxon>Eleutherozoa</taxon>
        <taxon>Echinozoa</taxon>
        <taxon>Holothuroidea</taxon>
        <taxon>Aspidochirotacea</taxon>
        <taxon>Aspidochirotida</taxon>
        <taxon>Holothuriidae</taxon>
        <taxon>Holothuria</taxon>
    </lineage>
</organism>
<keyword evidence="1" id="KW-0812">Transmembrane</keyword>
<dbReference type="Proteomes" id="UP001152320">
    <property type="component" value="Chromosome 7"/>
</dbReference>
<reference evidence="2" key="1">
    <citation type="submission" date="2021-10" db="EMBL/GenBank/DDBJ databases">
        <title>Tropical sea cucumber genome reveals ecological adaptation and Cuvierian tubules defense mechanism.</title>
        <authorList>
            <person name="Chen T."/>
        </authorList>
    </citation>
    <scope>NUCLEOTIDE SEQUENCE</scope>
    <source>
        <strain evidence="2">Nanhai2018</strain>
        <tissue evidence="2">Muscle</tissue>
    </source>
</reference>
<gene>
    <name evidence="2" type="ORF">HOLleu_16658</name>
</gene>
<sequence>MKEKRTLKTERKNSYDPVNIWRDRHTRDQSFTWISNIFHYILCRLGVFLICNSFMHMVSNTSISTSHKSDHCIVNLDINISIENRGPGFWKFNNFLFKDSHYLKLITDLVHNTKCMYVNNDASFIWEYMKYSIRKSTTAYSKAKAREIRNTEKDLLMEIAHLEQTLYPSSDFVLNRIRDARNRPQTIYDIKIQGILVRSRTRGFKEGKRNTKYFFEFREKE</sequence>
<dbReference type="AlphaFoldDB" id="A0A9Q1C6G5"/>
<dbReference type="EMBL" id="JAIZAY010000007">
    <property type="protein sequence ID" value="KAJ8039065.1"/>
    <property type="molecule type" value="Genomic_DNA"/>
</dbReference>
<proteinExistence type="predicted"/>
<accession>A0A9Q1C6G5</accession>
<keyword evidence="3" id="KW-1185">Reference proteome</keyword>
<protein>
    <submittedName>
        <fullName evidence="2">Uncharacterized protein</fullName>
    </submittedName>
</protein>
<dbReference type="OrthoDB" id="498125at2759"/>
<evidence type="ECO:0000313" key="2">
    <source>
        <dbReference type="EMBL" id="KAJ8039065.1"/>
    </source>
</evidence>
<comment type="caution">
    <text evidence="2">The sequence shown here is derived from an EMBL/GenBank/DDBJ whole genome shotgun (WGS) entry which is preliminary data.</text>
</comment>
<keyword evidence="1" id="KW-0472">Membrane</keyword>
<keyword evidence="1" id="KW-1133">Transmembrane helix</keyword>
<name>A0A9Q1C6G5_HOLLE</name>
<feature type="transmembrane region" description="Helical" evidence="1">
    <location>
        <begin position="37"/>
        <end position="58"/>
    </location>
</feature>
<evidence type="ECO:0000313" key="3">
    <source>
        <dbReference type="Proteomes" id="UP001152320"/>
    </source>
</evidence>
<evidence type="ECO:0000256" key="1">
    <source>
        <dbReference type="SAM" id="Phobius"/>
    </source>
</evidence>